<comment type="caution">
    <text evidence="3">The sequence shown here is derived from an EMBL/GenBank/DDBJ whole genome shotgun (WGS) entry which is preliminary data.</text>
</comment>
<dbReference type="CDD" id="cd00431">
    <property type="entry name" value="cysteine_hydrolases"/>
    <property type="match status" value="1"/>
</dbReference>
<evidence type="ECO:0000256" key="1">
    <source>
        <dbReference type="ARBA" id="ARBA00022801"/>
    </source>
</evidence>
<dbReference type="Proteomes" id="UP001501705">
    <property type="component" value="Unassembled WGS sequence"/>
</dbReference>
<dbReference type="InterPro" id="IPR050272">
    <property type="entry name" value="Isochorismatase-like_hydrls"/>
</dbReference>
<evidence type="ECO:0000313" key="3">
    <source>
        <dbReference type="EMBL" id="GAA1592555.1"/>
    </source>
</evidence>
<dbReference type="InterPro" id="IPR036380">
    <property type="entry name" value="Isochorismatase-like_sf"/>
</dbReference>
<name>A0ABP4PXR1_9ACTN</name>
<accession>A0ABP4PXR1</accession>
<dbReference type="PANTHER" id="PTHR43540:SF7">
    <property type="entry name" value="ISOCHORISMATASE FAMILY PROTEIN YECD"/>
    <property type="match status" value="1"/>
</dbReference>
<sequence>MSLLPPELTPELTPERTALVLIDLQGANNSHPVAPYTADEVVQRSRQLIDAARQAGSLVVYVRTSFLPDESDSLTGKVAIDAHRPPKPNRPAGWDQLVDGIEPTATEPVIIKRSWNAFHGSDLDLQLRRHGIDTVVMAGISTTFGVEGTARAAYDHGYNLIFVPEAMSSVTAEQHDFSVREVFPQIGRVRDLDAVLAALTTEVAA</sequence>
<gene>
    <name evidence="3" type="ORF">GCM10009804_56190</name>
</gene>
<dbReference type="RefSeq" id="WP_344238040.1">
    <property type="nucleotide sequence ID" value="NZ_BAAAPH010000020.1"/>
</dbReference>
<keyword evidence="4" id="KW-1185">Reference proteome</keyword>
<reference evidence="4" key="1">
    <citation type="journal article" date="2019" name="Int. J. Syst. Evol. Microbiol.">
        <title>The Global Catalogue of Microorganisms (GCM) 10K type strain sequencing project: providing services to taxonomists for standard genome sequencing and annotation.</title>
        <authorList>
            <consortium name="The Broad Institute Genomics Platform"/>
            <consortium name="The Broad Institute Genome Sequencing Center for Infectious Disease"/>
            <person name="Wu L."/>
            <person name="Ma J."/>
        </authorList>
    </citation>
    <scope>NUCLEOTIDE SEQUENCE [LARGE SCALE GENOMIC DNA]</scope>
    <source>
        <strain evidence="4">JCM 15572</strain>
    </source>
</reference>
<dbReference type="InterPro" id="IPR000868">
    <property type="entry name" value="Isochorismatase-like_dom"/>
</dbReference>
<feature type="domain" description="Isochorismatase-like" evidence="2">
    <location>
        <begin position="17"/>
        <end position="192"/>
    </location>
</feature>
<evidence type="ECO:0000313" key="4">
    <source>
        <dbReference type="Proteomes" id="UP001501705"/>
    </source>
</evidence>
<dbReference type="EMBL" id="BAAAPH010000020">
    <property type="protein sequence ID" value="GAA1592555.1"/>
    <property type="molecule type" value="Genomic_DNA"/>
</dbReference>
<dbReference type="SUPFAM" id="SSF52499">
    <property type="entry name" value="Isochorismatase-like hydrolases"/>
    <property type="match status" value="1"/>
</dbReference>
<organism evidence="3 4">
    <name type="scientific">Kribbella hippodromi</name>
    <dbReference type="NCBI Taxonomy" id="434347"/>
    <lineage>
        <taxon>Bacteria</taxon>
        <taxon>Bacillati</taxon>
        <taxon>Actinomycetota</taxon>
        <taxon>Actinomycetes</taxon>
        <taxon>Propionibacteriales</taxon>
        <taxon>Kribbellaceae</taxon>
        <taxon>Kribbella</taxon>
    </lineage>
</organism>
<protein>
    <submittedName>
        <fullName evidence="3">Hydrolase</fullName>
    </submittedName>
</protein>
<dbReference type="Gene3D" id="3.40.50.850">
    <property type="entry name" value="Isochorismatase-like"/>
    <property type="match status" value="1"/>
</dbReference>
<proteinExistence type="predicted"/>
<evidence type="ECO:0000259" key="2">
    <source>
        <dbReference type="Pfam" id="PF00857"/>
    </source>
</evidence>
<dbReference type="GO" id="GO:0016787">
    <property type="term" value="F:hydrolase activity"/>
    <property type="evidence" value="ECO:0007669"/>
    <property type="project" value="UniProtKB-KW"/>
</dbReference>
<dbReference type="PANTHER" id="PTHR43540">
    <property type="entry name" value="PEROXYUREIDOACRYLATE/UREIDOACRYLATE AMIDOHYDROLASE-RELATED"/>
    <property type="match status" value="1"/>
</dbReference>
<dbReference type="Pfam" id="PF00857">
    <property type="entry name" value="Isochorismatase"/>
    <property type="match status" value="1"/>
</dbReference>
<keyword evidence="1 3" id="KW-0378">Hydrolase</keyword>